<feature type="domain" description="NUDE" evidence="9">
    <location>
        <begin position="139"/>
        <end position="338"/>
    </location>
</feature>
<evidence type="ECO:0000313" key="10">
    <source>
        <dbReference type="EnsemblMetazoa" id="CLYHEMP007440.1"/>
    </source>
</evidence>
<feature type="compositionally biased region" description="Polar residues" evidence="8">
    <location>
        <begin position="231"/>
        <end position="245"/>
    </location>
</feature>
<protein>
    <recommendedName>
        <fullName evidence="9">NUDE domain-containing protein</fullName>
    </recommendedName>
</protein>
<dbReference type="GO" id="GO:0007059">
    <property type="term" value="P:chromosome segregation"/>
    <property type="evidence" value="ECO:0007669"/>
    <property type="project" value="TreeGrafter"/>
</dbReference>
<feature type="compositionally biased region" description="Basic and acidic residues" evidence="8">
    <location>
        <begin position="247"/>
        <end position="258"/>
    </location>
</feature>
<dbReference type="RefSeq" id="XP_066910525.1">
    <property type="nucleotide sequence ID" value="XM_067054424.1"/>
</dbReference>
<accession>A0A7M5VCZ6</accession>
<feature type="region of interest" description="Disordered" evidence="8">
    <location>
        <begin position="185"/>
        <end position="279"/>
    </location>
</feature>
<keyword evidence="6" id="KW-0175">Coiled coil</keyword>
<keyword evidence="4" id="KW-0963">Cytoplasm</keyword>
<dbReference type="GO" id="GO:0000132">
    <property type="term" value="P:establishment of mitotic spindle orientation"/>
    <property type="evidence" value="ECO:0007669"/>
    <property type="project" value="TreeGrafter"/>
</dbReference>
<dbReference type="OrthoDB" id="5877028at2759"/>
<keyword evidence="7" id="KW-0206">Cytoskeleton</keyword>
<sequence>MVTDISEMEQQYFDDPKEEANYWKQIAEEYIQKLQDVKDEFDDFQEGSRELEAELEAQLEQYEKRVKELVNTRSTLEEENEMLKEKLETTQRESYIQITTLQDENTQIRTVKDEMTKYIREIEQTNDDLERAKRATICSLEEFDSRLNSAIERNAFLENELEEKEELIITVQRLKDEARDLKADLALSSRTRHPSLSEQSSKSSSFNESPTKPPLDATTTTTPKSSETTREIVNNTSNHQITNTPKKNHETMEAEKNKTNALHNSTTPPSRIQQSNPMTPSARISALNIVSDLLRKVGALESKLASCRNFVQDHPRNGKTIHGVSPLTDSPKSRSKSTTGGNKGSNNISGLVKVNV</sequence>
<dbReference type="GO" id="GO:0005874">
    <property type="term" value="C:microtubule"/>
    <property type="evidence" value="ECO:0007669"/>
    <property type="project" value="UniProtKB-KW"/>
</dbReference>
<dbReference type="EnsemblMetazoa" id="CLYHEMT007440.1">
    <property type="protein sequence ID" value="CLYHEMP007440.1"/>
    <property type="gene ID" value="CLYHEMG007440"/>
</dbReference>
<dbReference type="GO" id="GO:0047496">
    <property type="term" value="P:vesicle transport along microtubule"/>
    <property type="evidence" value="ECO:0007669"/>
    <property type="project" value="TreeGrafter"/>
</dbReference>
<dbReference type="Proteomes" id="UP000594262">
    <property type="component" value="Unplaced"/>
</dbReference>
<dbReference type="GO" id="GO:0007020">
    <property type="term" value="P:microtubule nucleation"/>
    <property type="evidence" value="ECO:0007669"/>
    <property type="project" value="TreeGrafter"/>
</dbReference>
<comment type="similarity">
    <text evidence="3">Belongs to the nudE family.</text>
</comment>
<evidence type="ECO:0000313" key="11">
    <source>
        <dbReference type="Proteomes" id="UP000594262"/>
    </source>
</evidence>
<dbReference type="GeneID" id="136797842"/>
<evidence type="ECO:0000256" key="2">
    <source>
        <dbReference type="ARBA" id="ARBA00004300"/>
    </source>
</evidence>
<dbReference type="GO" id="GO:0005813">
    <property type="term" value="C:centrosome"/>
    <property type="evidence" value="ECO:0007669"/>
    <property type="project" value="UniProtKB-SubCell"/>
</dbReference>
<feature type="compositionally biased region" description="Polar residues" evidence="8">
    <location>
        <begin position="336"/>
        <end position="349"/>
    </location>
</feature>
<reference evidence="10" key="1">
    <citation type="submission" date="2021-01" db="UniProtKB">
        <authorList>
            <consortium name="EnsemblMetazoa"/>
        </authorList>
    </citation>
    <scope>IDENTIFICATION</scope>
</reference>
<keyword evidence="11" id="KW-1185">Reference proteome</keyword>
<dbReference type="GO" id="GO:0000776">
    <property type="term" value="C:kinetochore"/>
    <property type="evidence" value="ECO:0007669"/>
    <property type="project" value="TreeGrafter"/>
</dbReference>
<evidence type="ECO:0000256" key="7">
    <source>
        <dbReference type="ARBA" id="ARBA00023212"/>
    </source>
</evidence>
<evidence type="ECO:0000256" key="4">
    <source>
        <dbReference type="ARBA" id="ARBA00022490"/>
    </source>
</evidence>
<dbReference type="PANTHER" id="PTHR10921">
    <property type="entry name" value="NUCLEAR DISTRIBUTION PROTEIN NUDE HOMOLOG 1"/>
    <property type="match status" value="1"/>
</dbReference>
<evidence type="ECO:0000256" key="1">
    <source>
        <dbReference type="ARBA" id="ARBA00004186"/>
    </source>
</evidence>
<comment type="subcellular location">
    <subcellularLocation>
        <location evidence="2">Cytoplasm</location>
        <location evidence="2">Cytoskeleton</location>
        <location evidence="2">Microtubule organizing center</location>
        <location evidence="2">Centrosome</location>
    </subcellularLocation>
    <subcellularLocation>
        <location evidence="1">Cytoplasm</location>
        <location evidence="1">Cytoskeleton</location>
        <location evidence="1">Spindle</location>
    </subcellularLocation>
</comment>
<proteinExistence type="inferred from homology"/>
<dbReference type="Pfam" id="PF04880">
    <property type="entry name" value="NUDE_C"/>
    <property type="match status" value="1"/>
</dbReference>
<evidence type="ECO:0000259" key="9">
    <source>
        <dbReference type="Pfam" id="PF04880"/>
    </source>
</evidence>
<dbReference type="GO" id="GO:0005819">
    <property type="term" value="C:spindle"/>
    <property type="evidence" value="ECO:0007669"/>
    <property type="project" value="UniProtKB-SubCell"/>
</dbReference>
<dbReference type="GO" id="GO:0005871">
    <property type="term" value="C:kinesin complex"/>
    <property type="evidence" value="ECO:0007669"/>
    <property type="project" value="TreeGrafter"/>
</dbReference>
<feature type="compositionally biased region" description="Low complexity" evidence="8">
    <location>
        <begin position="196"/>
        <end position="226"/>
    </location>
</feature>
<dbReference type="GO" id="GO:0051642">
    <property type="term" value="P:centrosome localization"/>
    <property type="evidence" value="ECO:0007669"/>
    <property type="project" value="TreeGrafter"/>
</dbReference>
<organism evidence="10 11">
    <name type="scientific">Clytia hemisphaerica</name>
    <dbReference type="NCBI Taxonomy" id="252671"/>
    <lineage>
        <taxon>Eukaryota</taxon>
        <taxon>Metazoa</taxon>
        <taxon>Cnidaria</taxon>
        <taxon>Hydrozoa</taxon>
        <taxon>Hydroidolina</taxon>
        <taxon>Leptothecata</taxon>
        <taxon>Obeliida</taxon>
        <taxon>Clytiidae</taxon>
        <taxon>Clytia</taxon>
    </lineage>
</organism>
<evidence type="ECO:0000256" key="3">
    <source>
        <dbReference type="ARBA" id="ARBA00007429"/>
    </source>
</evidence>
<dbReference type="GO" id="GO:0008017">
    <property type="term" value="F:microtubule binding"/>
    <property type="evidence" value="ECO:0007669"/>
    <property type="project" value="InterPro"/>
</dbReference>
<dbReference type="Gene3D" id="6.10.250.1080">
    <property type="match status" value="1"/>
</dbReference>
<dbReference type="AlphaFoldDB" id="A0A7M5VCZ6"/>
<dbReference type="PANTHER" id="PTHR10921:SF1">
    <property type="entry name" value="NUCLEAR DISTRIBUTION PROTEIN NUDE HOMOLOG"/>
    <property type="match status" value="1"/>
</dbReference>
<feature type="compositionally biased region" description="Polar residues" evidence="8">
    <location>
        <begin position="259"/>
        <end position="279"/>
    </location>
</feature>
<dbReference type="GO" id="GO:0007100">
    <property type="term" value="P:mitotic centrosome separation"/>
    <property type="evidence" value="ECO:0007669"/>
    <property type="project" value="TreeGrafter"/>
</dbReference>
<evidence type="ECO:0000256" key="6">
    <source>
        <dbReference type="ARBA" id="ARBA00023054"/>
    </source>
</evidence>
<feature type="region of interest" description="Disordered" evidence="8">
    <location>
        <begin position="313"/>
        <end position="356"/>
    </location>
</feature>
<evidence type="ECO:0000256" key="8">
    <source>
        <dbReference type="SAM" id="MobiDB-lite"/>
    </source>
</evidence>
<evidence type="ECO:0000256" key="5">
    <source>
        <dbReference type="ARBA" id="ARBA00022701"/>
    </source>
</evidence>
<dbReference type="InterPro" id="IPR033494">
    <property type="entry name" value="NUDE"/>
</dbReference>
<name>A0A7M5VCZ6_9CNID</name>
<dbReference type="InterPro" id="IPR006964">
    <property type="entry name" value="NUDE_dom"/>
</dbReference>
<keyword evidence="5" id="KW-0493">Microtubule</keyword>